<dbReference type="InterPro" id="IPR017452">
    <property type="entry name" value="GPCR_Rhodpsn_7TM"/>
</dbReference>
<evidence type="ECO:0000256" key="4">
    <source>
        <dbReference type="ARBA" id="ARBA00022989"/>
    </source>
</evidence>
<evidence type="ECO:0000256" key="10">
    <source>
        <dbReference type="RuleBase" id="RU000688"/>
    </source>
</evidence>
<dbReference type="GO" id="GO:0005886">
    <property type="term" value="C:plasma membrane"/>
    <property type="evidence" value="ECO:0007669"/>
    <property type="project" value="UniProtKB-SubCell"/>
</dbReference>
<organism evidence="13 14">
    <name type="scientific">Callorhinchus milii</name>
    <name type="common">Ghost shark</name>
    <dbReference type="NCBI Taxonomy" id="7868"/>
    <lineage>
        <taxon>Eukaryota</taxon>
        <taxon>Metazoa</taxon>
        <taxon>Chordata</taxon>
        <taxon>Craniata</taxon>
        <taxon>Vertebrata</taxon>
        <taxon>Chondrichthyes</taxon>
        <taxon>Holocephali</taxon>
        <taxon>Chimaeriformes</taxon>
        <taxon>Callorhinchidae</taxon>
        <taxon>Callorhinchus</taxon>
    </lineage>
</organism>
<evidence type="ECO:0000256" key="9">
    <source>
        <dbReference type="ARBA" id="ARBA00023224"/>
    </source>
</evidence>
<keyword evidence="6 11" id="KW-0472">Membrane</keyword>
<dbReference type="PANTHER" id="PTHR11866">
    <property type="entry name" value="G-PROTEIN COUPLED RECEPTOR FAMILY 1 MEMBER"/>
    <property type="match status" value="1"/>
</dbReference>
<evidence type="ECO:0000256" key="2">
    <source>
        <dbReference type="ARBA" id="ARBA00022475"/>
    </source>
</evidence>
<reference evidence="13" key="4">
    <citation type="submission" date="2025-08" db="UniProtKB">
        <authorList>
            <consortium name="Ensembl"/>
        </authorList>
    </citation>
    <scope>IDENTIFICATION</scope>
</reference>
<dbReference type="GO" id="GO:0007189">
    <property type="term" value="P:adenylate cyclase-activating G protein-coupled receptor signaling pathway"/>
    <property type="evidence" value="ECO:0007669"/>
    <property type="project" value="TreeGrafter"/>
</dbReference>
<evidence type="ECO:0000256" key="1">
    <source>
        <dbReference type="ARBA" id="ARBA00004651"/>
    </source>
</evidence>
<dbReference type="PRINTS" id="PR01788">
    <property type="entry name" value="PROSTANOIDR"/>
</dbReference>
<feature type="transmembrane region" description="Helical" evidence="11">
    <location>
        <begin position="189"/>
        <end position="214"/>
    </location>
</feature>
<reference evidence="14" key="2">
    <citation type="journal article" date="2007" name="PLoS Biol.">
        <title>Survey sequencing and comparative analysis of the elephant shark (Callorhinchus milii) genome.</title>
        <authorList>
            <person name="Venkatesh B."/>
            <person name="Kirkness E.F."/>
            <person name="Loh Y.H."/>
            <person name="Halpern A.L."/>
            <person name="Lee A.P."/>
            <person name="Johnson J."/>
            <person name="Dandona N."/>
            <person name="Viswanathan L.D."/>
            <person name="Tay A."/>
            <person name="Venter J.C."/>
            <person name="Strausberg R.L."/>
            <person name="Brenner S."/>
        </authorList>
    </citation>
    <scope>NUCLEOTIDE SEQUENCE [LARGE SCALE GENOMIC DNA]</scope>
</reference>
<dbReference type="InterPro" id="IPR008365">
    <property type="entry name" value="Prostanoid_rcpt"/>
</dbReference>
<evidence type="ECO:0000256" key="11">
    <source>
        <dbReference type="SAM" id="Phobius"/>
    </source>
</evidence>
<dbReference type="InterPro" id="IPR000370">
    <property type="entry name" value="Prostglndn_IP_rcpt"/>
</dbReference>
<keyword evidence="8" id="KW-0325">Glycoprotein</keyword>
<dbReference type="InParanoid" id="A0A4W3IT95"/>
<feature type="transmembrane region" description="Helical" evidence="11">
    <location>
        <begin position="137"/>
        <end position="159"/>
    </location>
</feature>
<reference evidence="13" key="5">
    <citation type="submission" date="2025-09" db="UniProtKB">
        <authorList>
            <consortium name="Ensembl"/>
        </authorList>
    </citation>
    <scope>IDENTIFICATION</scope>
</reference>
<dbReference type="Ensembl" id="ENSCMIT00000024298.1">
    <property type="protein sequence ID" value="ENSCMIP00000023895.1"/>
    <property type="gene ID" value="ENSCMIG00000010647.1"/>
</dbReference>
<dbReference type="GO" id="GO:0007204">
    <property type="term" value="P:positive regulation of cytosolic calcium ion concentration"/>
    <property type="evidence" value="ECO:0007669"/>
    <property type="project" value="TreeGrafter"/>
</dbReference>
<keyword evidence="14" id="KW-1185">Reference proteome</keyword>
<keyword evidence="9 10" id="KW-0807">Transducer</keyword>
<dbReference type="InterPro" id="IPR000276">
    <property type="entry name" value="GPCR_Rhodpsn"/>
</dbReference>
<dbReference type="GO" id="GO:0016501">
    <property type="term" value="F:prostacyclin receptor activity"/>
    <property type="evidence" value="ECO:0007669"/>
    <property type="project" value="TreeGrafter"/>
</dbReference>
<evidence type="ECO:0000256" key="8">
    <source>
        <dbReference type="ARBA" id="ARBA00023180"/>
    </source>
</evidence>
<dbReference type="Gene3D" id="1.20.1070.10">
    <property type="entry name" value="Rhodopsin 7-helix transmembrane proteins"/>
    <property type="match status" value="1"/>
</dbReference>
<reference evidence="14" key="3">
    <citation type="journal article" date="2014" name="Nature">
        <title>Elephant shark genome provides unique insights into gnathostome evolution.</title>
        <authorList>
            <consortium name="International Elephant Shark Genome Sequencing Consortium"/>
            <person name="Venkatesh B."/>
            <person name="Lee A.P."/>
            <person name="Ravi V."/>
            <person name="Maurya A.K."/>
            <person name="Lian M.M."/>
            <person name="Swann J.B."/>
            <person name="Ohta Y."/>
            <person name="Flajnik M.F."/>
            <person name="Sutoh Y."/>
            <person name="Kasahara M."/>
            <person name="Hoon S."/>
            <person name="Gangu V."/>
            <person name="Roy S.W."/>
            <person name="Irimia M."/>
            <person name="Korzh V."/>
            <person name="Kondrychyn I."/>
            <person name="Lim Z.W."/>
            <person name="Tay B.H."/>
            <person name="Tohari S."/>
            <person name="Kong K.W."/>
            <person name="Ho S."/>
            <person name="Lorente-Galdos B."/>
            <person name="Quilez J."/>
            <person name="Marques-Bonet T."/>
            <person name="Raney B.J."/>
            <person name="Ingham P.W."/>
            <person name="Tay A."/>
            <person name="Hillier L.W."/>
            <person name="Minx P."/>
            <person name="Boehm T."/>
            <person name="Wilson R.K."/>
            <person name="Brenner S."/>
            <person name="Warren W.C."/>
        </authorList>
    </citation>
    <scope>NUCLEOTIDE SEQUENCE [LARGE SCALE GENOMIC DNA]</scope>
</reference>
<dbReference type="Proteomes" id="UP000314986">
    <property type="component" value="Unassembled WGS sequence"/>
</dbReference>
<dbReference type="SUPFAM" id="SSF81321">
    <property type="entry name" value="Family A G protein-coupled receptor-like"/>
    <property type="match status" value="1"/>
</dbReference>
<dbReference type="Pfam" id="PF00001">
    <property type="entry name" value="7tm_1"/>
    <property type="match status" value="1"/>
</dbReference>
<dbReference type="GO" id="GO:0048662">
    <property type="term" value="P:negative regulation of smooth muscle cell proliferation"/>
    <property type="evidence" value="ECO:0007669"/>
    <property type="project" value="TreeGrafter"/>
</dbReference>
<evidence type="ECO:0000256" key="3">
    <source>
        <dbReference type="ARBA" id="ARBA00022692"/>
    </source>
</evidence>
<feature type="domain" description="G-protein coupled receptors family 1 profile" evidence="12">
    <location>
        <begin position="31"/>
        <end position="268"/>
    </location>
</feature>
<dbReference type="PROSITE" id="PS00237">
    <property type="entry name" value="G_PROTEIN_RECEP_F1_1"/>
    <property type="match status" value="1"/>
</dbReference>
<evidence type="ECO:0000256" key="6">
    <source>
        <dbReference type="ARBA" id="ARBA00023136"/>
    </source>
</evidence>
<evidence type="ECO:0000259" key="12">
    <source>
        <dbReference type="PROSITE" id="PS50262"/>
    </source>
</evidence>
<sequence>MNISTCENITEINTENQPLVSILMFTAGMVGNVLALVILGVHRREHRTKSSVFCILVTGLAITDLLGTCFLSPVVFIAYAKDASLIGLTGNHALCDFFALVMIFFSLASMLILFAMSVERCLAISHPYFYSKHVGRTFAKVVLPVIYAFCTAFCLLPVMGFGELKQYCPGTWCFVKMESKQPLVVSFSLLYATLMALLILAVLACNGSVIVSLCKMHKSQRNRRGSVLSSHRRRKSWFGQREEEIDHLILLALMTTIFAICSVPLTILLYNIAFKALHGLAPPYLRDLLTPYQPIHSLCSAGSGLLQVCLVPTSVSLPPSFGTPSLHLAPSLASFKTFLFDQLHLRPKVLQSGIWTRAGGWHQEGGGWGGLA</sequence>
<keyword evidence="2" id="KW-1003">Cell membrane</keyword>
<evidence type="ECO:0000256" key="5">
    <source>
        <dbReference type="ARBA" id="ARBA00023040"/>
    </source>
</evidence>
<keyword evidence="3 10" id="KW-0812">Transmembrane</keyword>
<keyword evidence="5 10" id="KW-0297">G-protein coupled receptor</keyword>
<dbReference type="PRINTS" id="PR00856">
    <property type="entry name" value="PRSTNOIDIPR"/>
</dbReference>
<evidence type="ECO:0000313" key="13">
    <source>
        <dbReference type="Ensembl" id="ENSCMIP00000023895.1"/>
    </source>
</evidence>
<evidence type="ECO:0000313" key="14">
    <source>
        <dbReference type="Proteomes" id="UP000314986"/>
    </source>
</evidence>
<feature type="transmembrane region" description="Helical" evidence="11">
    <location>
        <begin position="20"/>
        <end position="41"/>
    </location>
</feature>
<feature type="transmembrane region" description="Helical" evidence="11">
    <location>
        <begin position="248"/>
        <end position="270"/>
    </location>
</feature>
<protein>
    <submittedName>
        <fullName evidence="13">Prostaglandin I2 receptor</fullName>
    </submittedName>
</protein>
<accession>A0A4W3IT95</accession>
<feature type="transmembrane region" description="Helical" evidence="11">
    <location>
        <begin position="97"/>
        <end position="116"/>
    </location>
</feature>
<dbReference type="STRING" id="7868.ENSCMIP00000023895"/>
<evidence type="ECO:0000256" key="7">
    <source>
        <dbReference type="ARBA" id="ARBA00023170"/>
    </source>
</evidence>
<name>A0A4W3IT95_CALMI</name>
<comment type="subcellular location">
    <subcellularLocation>
        <location evidence="1">Cell membrane</location>
        <topology evidence="1">Multi-pass membrane protein</topology>
    </subcellularLocation>
</comment>
<dbReference type="PROSITE" id="PS50262">
    <property type="entry name" value="G_PROTEIN_RECEP_F1_2"/>
    <property type="match status" value="1"/>
</dbReference>
<dbReference type="AlphaFoldDB" id="A0A4W3IT95"/>
<dbReference type="PANTHER" id="PTHR11866:SF7">
    <property type="entry name" value="PROSTACYCLIN RECEPTOR"/>
    <property type="match status" value="1"/>
</dbReference>
<keyword evidence="7 10" id="KW-0675">Receptor</keyword>
<dbReference type="PRINTS" id="PR00237">
    <property type="entry name" value="GPCRRHODOPSN"/>
</dbReference>
<dbReference type="GO" id="GO:0006954">
    <property type="term" value="P:inflammatory response"/>
    <property type="evidence" value="ECO:0007669"/>
    <property type="project" value="TreeGrafter"/>
</dbReference>
<feature type="transmembrane region" description="Helical" evidence="11">
    <location>
        <begin position="53"/>
        <end position="77"/>
    </location>
</feature>
<proteinExistence type="inferred from homology"/>
<keyword evidence="4 11" id="KW-1133">Transmembrane helix</keyword>
<reference evidence="14" key="1">
    <citation type="journal article" date="2006" name="Science">
        <title>Ancient noncoding elements conserved in the human genome.</title>
        <authorList>
            <person name="Venkatesh B."/>
            <person name="Kirkness E.F."/>
            <person name="Loh Y.H."/>
            <person name="Halpern A.L."/>
            <person name="Lee A.P."/>
            <person name="Johnson J."/>
            <person name="Dandona N."/>
            <person name="Viswanathan L.D."/>
            <person name="Tay A."/>
            <person name="Venter J.C."/>
            <person name="Strausberg R.L."/>
            <person name="Brenner S."/>
        </authorList>
    </citation>
    <scope>NUCLEOTIDE SEQUENCE [LARGE SCALE GENOMIC DNA]</scope>
</reference>
<comment type="similarity">
    <text evidence="10">Belongs to the G-protein coupled receptor 1 family.</text>
</comment>
<dbReference type="GeneTree" id="ENSGT01050000244902"/>